<dbReference type="EMBL" id="CP098401">
    <property type="protein sequence ID" value="URW75061.1"/>
    <property type="molecule type" value="Genomic_DNA"/>
</dbReference>
<organism evidence="1 2">
    <name type="scientific">Sphingomonas donggukensis</name>
    <dbReference type="NCBI Taxonomy" id="2949093"/>
    <lineage>
        <taxon>Bacteria</taxon>
        <taxon>Pseudomonadati</taxon>
        <taxon>Pseudomonadota</taxon>
        <taxon>Alphaproteobacteria</taxon>
        <taxon>Sphingomonadales</taxon>
        <taxon>Sphingomonadaceae</taxon>
        <taxon>Sphingomonas</taxon>
    </lineage>
</organism>
<evidence type="ECO:0008006" key="3">
    <source>
        <dbReference type="Google" id="ProtNLM"/>
    </source>
</evidence>
<keyword evidence="2" id="KW-1185">Reference proteome</keyword>
<gene>
    <name evidence="1" type="ORF">M9980_10890</name>
</gene>
<sequence>MSVVDQMPPKAPWRVSTVRPPLPGESADGLVARVAAGEFANRTFEITSMAGADFTHRAAVSRQDARGISIVADCLRVDPEDLAQRCAVVQGGPQRTRRNAFFGTSIDALHVVTTVRRFAPASLVISEHHRALWMLRPLPFCEETWQFLAQNCPNPHCGFTQRWQLTNGVGLCDSCGEPLTRAQAEVVPHALRTNLGHAVGLVHPDPERRSQSLGLLPPEISKLPLGNLFDLMCALAGVFDPEVRFKSSRRAIDPNAPHPLVAAAMAGAWSVLSTWPEGFERLAGDRLATRVGRFGDGNSGATLDFLLTPSRTKLAPDVASVIEQMRERLSGNATDGYHVRVAAARTGSTASAMAAARRRGEVPTVFHLNGRRVLPLIERTAIDAMTSMVRTPHRYAAAHLGVTFRAVEELILCGLLEAGGQPLSRSTMETVTQASLKRLTDDIRGAAGPARKDAIPMRHAMRSVGGRLKPWAAAIQAMLAGSLKFQMDDTEGPLMNRVAVPPDYVNLIISLADIADDAARPFATMMSKGDAADALNLMPRQYETVLQKWPSSNGWERTVPVAAVENMLRIFASASEIAHRLSIPAAAVRRRMREQGVARLSDAGYDRAAFDAIYGPRLGSTSKTDD</sequence>
<reference evidence="1" key="1">
    <citation type="submission" date="2022-05" db="EMBL/GenBank/DDBJ databases">
        <title>Sphingomonas sp. strain RMG20 Genome sequencing and assembly.</title>
        <authorList>
            <person name="Kim I."/>
        </authorList>
    </citation>
    <scope>NUCLEOTIDE SEQUENCE</scope>
    <source>
        <strain evidence="1">RMG20</strain>
    </source>
</reference>
<evidence type="ECO:0000313" key="1">
    <source>
        <dbReference type="EMBL" id="URW75061.1"/>
    </source>
</evidence>
<dbReference type="RefSeq" id="WP_250750600.1">
    <property type="nucleotide sequence ID" value="NZ_CP098401.1"/>
</dbReference>
<dbReference type="Proteomes" id="UP001055580">
    <property type="component" value="Chromosome"/>
</dbReference>
<proteinExistence type="predicted"/>
<accession>A0ABY4TTL2</accession>
<protein>
    <recommendedName>
        <fullName evidence="3">TniQ protein</fullName>
    </recommendedName>
</protein>
<name>A0ABY4TTL2_9SPHN</name>
<evidence type="ECO:0000313" key="2">
    <source>
        <dbReference type="Proteomes" id="UP001055580"/>
    </source>
</evidence>